<keyword evidence="3" id="KW-1185">Reference proteome</keyword>
<name>A0A1P8U610_9MICO</name>
<dbReference type="RefSeq" id="WP_076689549.1">
    <property type="nucleotide sequence ID" value="NZ_CP018762.1"/>
</dbReference>
<feature type="transmembrane region" description="Helical" evidence="1">
    <location>
        <begin position="135"/>
        <end position="155"/>
    </location>
</feature>
<gene>
    <name evidence="2" type="ORF">BOH66_04110</name>
</gene>
<evidence type="ECO:0000256" key="1">
    <source>
        <dbReference type="SAM" id="Phobius"/>
    </source>
</evidence>
<dbReference type="AlphaFoldDB" id="A0A1P8U610"/>
<feature type="transmembrane region" description="Helical" evidence="1">
    <location>
        <begin position="93"/>
        <end position="115"/>
    </location>
</feature>
<proteinExistence type="predicted"/>
<evidence type="ECO:0000313" key="2">
    <source>
        <dbReference type="EMBL" id="APZ33547.1"/>
    </source>
</evidence>
<feature type="transmembrane region" description="Helical" evidence="1">
    <location>
        <begin position="9"/>
        <end position="32"/>
    </location>
</feature>
<protein>
    <submittedName>
        <fullName evidence="2">Uncharacterized protein</fullName>
    </submittedName>
</protein>
<dbReference type="KEGG" id="maur:BOH66_04110"/>
<feature type="transmembrane region" description="Helical" evidence="1">
    <location>
        <begin position="60"/>
        <end position="81"/>
    </location>
</feature>
<sequence length="165" mass="16703">MAASRTRPVAVAVIGLVVVTVYAAWAALQILVLNPLAAGPGRSLAQIHAEMDAAGQAVGIPPTLGILAIGPLLAAAVLVGVSRGHLAARTTAMLTLALLALGAFGYFWASFMWGMNLADTYGIGGGDHSPWARPLYAVSLASLVGLIAVAVAGVVRDRRAPASVV</sequence>
<dbReference type="STRING" id="36805.BOH66_04110"/>
<dbReference type="Proteomes" id="UP000187185">
    <property type="component" value="Chromosome"/>
</dbReference>
<dbReference type="EMBL" id="CP018762">
    <property type="protein sequence ID" value="APZ33547.1"/>
    <property type="molecule type" value="Genomic_DNA"/>
</dbReference>
<keyword evidence="1" id="KW-0812">Transmembrane</keyword>
<keyword evidence="1" id="KW-0472">Membrane</keyword>
<evidence type="ECO:0000313" key="3">
    <source>
        <dbReference type="Proteomes" id="UP000187185"/>
    </source>
</evidence>
<reference evidence="2 3" key="1">
    <citation type="submission" date="2016-12" db="EMBL/GenBank/DDBJ databases">
        <title>Complete genome sequence of Microbacterium aurum KACC 15219.</title>
        <authorList>
            <person name="Jung Y."/>
            <person name="Shin J.-H."/>
            <person name="Lee Y.-J."/>
            <person name="Yi H."/>
            <person name="Bahn Y.-S."/>
            <person name="Kim J.F."/>
            <person name="Lee D.-W."/>
        </authorList>
    </citation>
    <scope>NUCLEOTIDE SEQUENCE [LARGE SCALE GENOMIC DNA]</scope>
    <source>
        <strain evidence="2 3">KACC 15219</strain>
    </source>
</reference>
<accession>A0A1P8U610</accession>
<keyword evidence="1" id="KW-1133">Transmembrane helix</keyword>
<dbReference type="OrthoDB" id="4794482at2"/>
<organism evidence="2 3">
    <name type="scientific">Microbacterium aurum</name>
    <dbReference type="NCBI Taxonomy" id="36805"/>
    <lineage>
        <taxon>Bacteria</taxon>
        <taxon>Bacillati</taxon>
        <taxon>Actinomycetota</taxon>
        <taxon>Actinomycetes</taxon>
        <taxon>Micrococcales</taxon>
        <taxon>Microbacteriaceae</taxon>
        <taxon>Microbacterium</taxon>
    </lineage>
</organism>